<dbReference type="Proteomes" id="UP000295756">
    <property type="component" value="Chromosome"/>
</dbReference>
<dbReference type="RefSeq" id="WP_134833488.1">
    <property type="nucleotide sequence ID" value="NZ_CP037939.1"/>
</dbReference>
<name>A0ABX5SJR3_9LACO</name>
<organism evidence="2 3">
    <name type="scientific">Leuconostoc kimchii</name>
    <dbReference type="NCBI Taxonomy" id="136609"/>
    <lineage>
        <taxon>Bacteria</taxon>
        <taxon>Bacillati</taxon>
        <taxon>Bacillota</taxon>
        <taxon>Bacilli</taxon>
        <taxon>Lactobacillales</taxon>
        <taxon>Lactobacillaceae</taxon>
        <taxon>Leuconostoc</taxon>
    </lineage>
</organism>
<feature type="transmembrane region" description="Helical" evidence="1">
    <location>
        <begin position="35"/>
        <end position="58"/>
    </location>
</feature>
<dbReference type="Pfam" id="PF12822">
    <property type="entry name" value="ECF_trnsprt"/>
    <property type="match status" value="1"/>
</dbReference>
<keyword evidence="1" id="KW-1133">Transmembrane helix</keyword>
<evidence type="ECO:0000256" key="1">
    <source>
        <dbReference type="SAM" id="Phobius"/>
    </source>
</evidence>
<protein>
    <submittedName>
        <fullName evidence="2">ECF transporter S component</fullName>
    </submittedName>
</protein>
<keyword evidence="1" id="KW-0472">Membrane</keyword>
<sequence length="204" mass="21773">MTNNRTKYLVMAIFFMAIVIIQVVVPWLGYIPLGAFIVGAAPTIIQFTVAIAAIILGARWGAFMGAFWGLITLWQTWSTPGTIGSLIFQNPITAIVPRLLMGFLIGWLFNQLLRGKSARIQVFGLASLGALAALLNTVGVVLSTAVGFTVMHTNFTGVPTENILGWLVSIVAFNGIFEVITGAILVTIIGKILVPLAENSGIKG</sequence>
<feature type="transmembrane region" description="Helical" evidence="1">
    <location>
        <begin position="163"/>
        <end position="194"/>
    </location>
</feature>
<reference evidence="2 3" key="1">
    <citation type="submission" date="2019-03" db="EMBL/GenBank/DDBJ databases">
        <title>Complete Genome Sequence of Leuconostoc kimchii strain NKJ218 Isolated from Homemade Kimchi.</title>
        <authorList>
            <person name="Jung J.Y."/>
            <person name="Jin H.M."/>
            <person name="Jung J.-W."/>
            <person name="Lee S.-Y."/>
            <person name="Ryu B.-G."/>
            <person name="Han S.-S."/>
            <person name="Kang H.K."/>
            <person name="Choi H.W."/>
            <person name="Chung E.J."/>
            <person name="Choi K.-M."/>
        </authorList>
    </citation>
    <scope>NUCLEOTIDE SEQUENCE [LARGE SCALE GENOMIC DNA]</scope>
    <source>
        <strain evidence="2 3">NKJ218</strain>
    </source>
</reference>
<proteinExistence type="predicted"/>
<dbReference type="EMBL" id="CP037939">
    <property type="protein sequence ID" value="QBR47283.1"/>
    <property type="molecule type" value="Genomic_DNA"/>
</dbReference>
<accession>A0ABX5SJR3</accession>
<dbReference type="InterPro" id="IPR024529">
    <property type="entry name" value="ECF_trnsprt_substrate-spec"/>
</dbReference>
<feature type="transmembrane region" description="Helical" evidence="1">
    <location>
        <begin position="65"/>
        <end position="88"/>
    </location>
</feature>
<gene>
    <name evidence="2" type="ORF">EW139_03765</name>
</gene>
<evidence type="ECO:0000313" key="2">
    <source>
        <dbReference type="EMBL" id="QBR47283.1"/>
    </source>
</evidence>
<feature type="transmembrane region" description="Helical" evidence="1">
    <location>
        <begin position="9"/>
        <end position="29"/>
    </location>
</feature>
<feature type="transmembrane region" description="Helical" evidence="1">
    <location>
        <begin position="125"/>
        <end position="151"/>
    </location>
</feature>
<keyword evidence="1" id="KW-0812">Transmembrane</keyword>
<feature type="transmembrane region" description="Helical" evidence="1">
    <location>
        <begin position="94"/>
        <end position="113"/>
    </location>
</feature>
<keyword evidence="3" id="KW-1185">Reference proteome</keyword>
<evidence type="ECO:0000313" key="3">
    <source>
        <dbReference type="Proteomes" id="UP000295756"/>
    </source>
</evidence>
<dbReference type="Gene3D" id="1.10.1760.20">
    <property type="match status" value="1"/>
</dbReference>